<reference evidence="1 2" key="1">
    <citation type="journal article" date="2022" name="Genome Biol. Evol.">
        <title>The Spruce Budworm Genome: Reconstructing the Evolutionary History of Antifreeze Proteins.</title>
        <authorList>
            <person name="Beliveau C."/>
            <person name="Gagne P."/>
            <person name="Picq S."/>
            <person name="Vernygora O."/>
            <person name="Keeling C.I."/>
            <person name="Pinkney K."/>
            <person name="Doucet D."/>
            <person name="Wen F."/>
            <person name="Johnston J.S."/>
            <person name="Maaroufi H."/>
            <person name="Boyle B."/>
            <person name="Laroche J."/>
            <person name="Dewar K."/>
            <person name="Juretic N."/>
            <person name="Blackburn G."/>
            <person name="Nisole A."/>
            <person name="Brunet B."/>
            <person name="Brandao M."/>
            <person name="Lumley L."/>
            <person name="Duan J."/>
            <person name="Quan G."/>
            <person name="Lucarotti C.J."/>
            <person name="Roe A.D."/>
            <person name="Sperling F.A.H."/>
            <person name="Levesque R.C."/>
            <person name="Cusson M."/>
        </authorList>
    </citation>
    <scope>NUCLEOTIDE SEQUENCE [LARGE SCALE GENOMIC DNA]</scope>
    <source>
        <strain evidence="1">Glfc:IPQL:Cfum</strain>
    </source>
</reference>
<evidence type="ECO:0000313" key="1">
    <source>
        <dbReference type="EMBL" id="KAI8436675.1"/>
    </source>
</evidence>
<gene>
    <name evidence="1" type="ORF">MSG28_010163</name>
</gene>
<protein>
    <submittedName>
        <fullName evidence="1">Uncharacterized protein</fullName>
    </submittedName>
</protein>
<dbReference type="EMBL" id="CM046117">
    <property type="protein sequence ID" value="KAI8436675.1"/>
    <property type="molecule type" value="Genomic_DNA"/>
</dbReference>
<evidence type="ECO:0000313" key="2">
    <source>
        <dbReference type="Proteomes" id="UP001064048"/>
    </source>
</evidence>
<accession>A0ACC0KK33</accession>
<dbReference type="Proteomes" id="UP001064048">
    <property type="component" value="Chromosome 17"/>
</dbReference>
<proteinExistence type="predicted"/>
<comment type="caution">
    <text evidence="1">The sequence shown here is derived from an EMBL/GenBank/DDBJ whole genome shotgun (WGS) entry which is preliminary data.</text>
</comment>
<name>A0ACC0KK33_CHOFU</name>
<sequence length="2231" mass="253053">MKIIFYQLSLKSVPQYEPAGVIEAQYVGDHQQLRPSAAYMRLARHYELEVSLFERMIRNGVHSRRLGVQHRMRPELAALVCPHIYEDLRNHPSVEEFPPVKGLVNNLFFFTHDHPEQCDDDSSSRTNTFEGDMALRLANYLMQQGYQPQDVTILAAYSGQMFYLRKQRFLYHHLKNVKITVLDNYQGEESKIIVLSLVRNNTHDSIGFLGTENRICVALSRAREGFYMFGNIDLLKKNSPLWSNIEATLAQNGSVGKYLELICSNHNDNITKAYGPANTGIIHICADASVLEYDSFGRLFIGRVDLIVIVETIDDFLKVPEGGCLLGCKGTLPCEHPCPRVCHGYDREHTDIICTSQTCNRHVKPNLDLHENLSKFHYTVSVAGRKICEVEGHSCPLACGKECRPCGRSVEKSLPCGHSKVLACHMDPSASTVQCSIVITVTLPNCGHELNYQKVLDTLLDVRRHVRRDVRRWKSGTVTQRVTPGALRSARHVTSATCNEDYGFRSRSTRAADPACLLRATQDDAPTKTLMSGRGCGSSHKPPTYVTRSGRTTTVKIKTKHNSMLSPEQFQQFLEKISPAPTILKGSFTNCNYSYNGVKDAEVVEAFLSAVNIYKRSCDIGDRTALDELPILLKGEAGVWWLGIKNDVTSWQDFETRLRENFAPIREPYLLYSDITQEKQLQDMSTEDFVRRKRMLFSQLPKPGHTETQQLDMIYGLLRLDIRDKVPRADIKDFKDLSKAALAAEHVLMEKSNEVLSRKVKTIEPKPENKSASTRKPRCRYCKNYGHVSENCRKLAQKDNLPKLPTRTEAVTQFPSPSEPKVKCYGCGAPGVVRANCQTCHSSRHTQRQPDVEFCSVDTTTDARDRPIVYVDIGDKSGAAYLDTCAKSSIASYSLYCELRSKGYAFKELGVGITLADGVQKRQNVLVTRAPVKIYNRTVMTTLLVLPESRSNRTLLGVGFLVDAHIVLNLPQCTWHFLEEPSEEFELFQESFATFNEVNIATMMNTDDISLSPSLPEASNTENVSTRPYSPPESLETVNPSASAKKRPHITCPVNRSPILEALYRDAISSLQNYDEEDDLDEYDRALFPDQAKRKTSIASIDIQALTTFLDNNRTVFSPNGEPVKGFEHAIETGDHKPISVPPYRLSPVKTEILKKEIGNMLAENIIEPCSSPWAAPVVMVPKKDGSIRVCVDYRQLNAVTTADAYPMPRIDDLLHGAKPTPFMSTIDLRAGYWQISVKEDHRDKTAFVTPFGIYRFRRMPFGLRNAPATFQRMMDRFRITLSHIKLLIYLDDLIVMSATFEDHLRDLQDVFTKLREFNLTANREKCNFCCTRIKYLGHYITPDGLQLDPGKVSAILATPPPRNLKHLLTFVQMCSWYRRFIPGFAKVAEPLTRLTKKNATWKWEEEQTTAFAKLRELLTTSPILAQADHTKPYIIKTDASSYALGAVLVQGEGDKEHPVEYASRLLTKAERNYSTTEREALAVVWAVEKFRGYVEGGKITIMTDHQALRWLMSLKSPSGRLARWALLLQPYDITVKYIAGRTNVVADSLSRPNCEPGTQEECGLCTVVVDMPAKTKEVIREEQHKDADIVKIVQSLENTNEEEARYWSRKEGSQLVIPKQEQANIIAAYHDDSTAGHYGTDKTLDRLTKRYFWKGMRKQVETYVRNCLQCQRYKPTNQKPAGLLQTMAQNQRFEVVAFDLFGPLPRTADNHNWIFIVEDVATRWVELFALQRATAEECAKVLLDEIILRYGTPRRFLSDNGSQFVSSVMQQLTYCLGIKHGFTPVYHPETNPCERKNRDMKTQLAILVGDNHLTWAEKLPSIRFAMNTAKSCSTGYTPAYLTFGRELRTPDDVNHDLREIVENDSFIKEVTPRLLMMANTLNRAREIQNEKEEKRKEYVDKKRQPCPDYQPGDLVLVNTHVLSKANQGFSAKLAPRRDGPYTIHYFDTDPKVLPYQNPRFQLEREAGQRNKKTVRKQLRLLLGHVEDHQLEHVEKQCSKKLEDVRCTKDCQNNRLDCGHVCRRKCHVKDDPEHKRYTCMQQCPKPKKGCTANLEDDPGAHKCLRSCFEPCINCNVQVVKKRSSCKHKSKVECHKNVDATPCREKCARSLPCTHFCKKLCFEKCGDCKQKVKKIIPECGHEIEIDCGIVPTREHCMRKCERVMACGHVCPGRCDQPCDKSKCTKIMERNFDSPCGHEVQLPCDVLRSMRNGCASHTGAAVLGAPAAALCHT</sequence>
<organism evidence="1 2">
    <name type="scientific">Choristoneura fumiferana</name>
    <name type="common">Spruce budworm moth</name>
    <name type="synonym">Archips fumiferana</name>
    <dbReference type="NCBI Taxonomy" id="7141"/>
    <lineage>
        <taxon>Eukaryota</taxon>
        <taxon>Metazoa</taxon>
        <taxon>Ecdysozoa</taxon>
        <taxon>Arthropoda</taxon>
        <taxon>Hexapoda</taxon>
        <taxon>Insecta</taxon>
        <taxon>Pterygota</taxon>
        <taxon>Neoptera</taxon>
        <taxon>Endopterygota</taxon>
        <taxon>Lepidoptera</taxon>
        <taxon>Glossata</taxon>
        <taxon>Ditrysia</taxon>
        <taxon>Tortricoidea</taxon>
        <taxon>Tortricidae</taxon>
        <taxon>Tortricinae</taxon>
        <taxon>Choristoneura</taxon>
    </lineage>
</organism>
<keyword evidence="2" id="KW-1185">Reference proteome</keyword>